<dbReference type="InterPro" id="IPR007197">
    <property type="entry name" value="rSAM"/>
</dbReference>
<dbReference type="SFLD" id="SFLDG01386">
    <property type="entry name" value="main_SPASM_domain-containing"/>
    <property type="match status" value="1"/>
</dbReference>
<keyword evidence="6" id="KW-0411">Iron-sulfur</keyword>
<gene>
    <name evidence="9" type="ORF">QRT03_23270</name>
</gene>
<dbReference type="PROSITE" id="PS51918">
    <property type="entry name" value="RADICAL_SAM"/>
    <property type="match status" value="1"/>
</dbReference>
<evidence type="ECO:0000256" key="5">
    <source>
        <dbReference type="ARBA" id="ARBA00023004"/>
    </source>
</evidence>
<evidence type="ECO:0000256" key="3">
    <source>
        <dbReference type="ARBA" id="ARBA00022691"/>
    </source>
</evidence>
<dbReference type="CDD" id="cd01335">
    <property type="entry name" value="Radical_SAM"/>
    <property type="match status" value="1"/>
</dbReference>
<dbReference type="SFLD" id="SFLDS00029">
    <property type="entry name" value="Radical_SAM"/>
    <property type="match status" value="1"/>
</dbReference>
<dbReference type="Gene3D" id="3.20.20.70">
    <property type="entry name" value="Aldolase class I"/>
    <property type="match status" value="1"/>
</dbReference>
<evidence type="ECO:0000256" key="1">
    <source>
        <dbReference type="ARBA" id="ARBA00001966"/>
    </source>
</evidence>
<evidence type="ECO:0000256" key="4">
    <source>
        <dbReference type="ARBA" id="ARBA00022723"/>
    </source>
</evidence>
<evidence type="ECO:0000313" key="9">
    <source>
        <dbReference type="EMBL" id="MDL5158908.1"/>
    </source>
</evidence>
<accession>A0ABT7MHV2</accession>
<keyword evidence="10" id="KW-1185">Reference proteome</keyword>
<evidence type="ECO:0000259" key="8">
    <source>
        <dbReference type="PROSITE" id="PS51918"/>
    </source>
</evidence>
<name>A0ABT7MHV2_9PSEU</name>
<evidence type="ECO:0000256" key="7">
    <source>
        <dbReference type="ARBA" id="ARBA00023601"/>
    </source>
</evidence>
<comment type="similarity">
    <text evidence="7">Belongs to the radical SAM superfamily. Anaerobic sulfatase-maturating enzyme family.</text>
</comment>
<organism evidence="9 10">
    <name type="scientific">Actinomycetospora termitidis</name>
    <dbReference type="NCBI Taxonomy" id="3053470"/>
    <lineage>
        <taxon>Bacteria</taxon>
        <taxon>Bacillati</taxon>
        <taxon>Actinomycetota</taxon>
        <taxon>Actinomycetes</taxon>
        <taxon>Pseudonocardiales</taxon>
        <taxon>Pseudonocardiaceae</taxon>
        <taxon>Actinomycetospora</taxon>
    </lineage>
</organism>
<protein>
    <submittedName>
        <fullName evidence="9">Radical SAM protein</fullName>
    </submittedName>
</protein>
<dbReference type="InterPro" id="IPR013785">
    <property type="entry name" value="Aldolase_TIM"/>
</dbReference>
<dbReference type="SUPFAM" id="SSF102114">
    <property type="entry name" value="Radical SAM enzymes"/>
    <property type="match status" value="1"/>
</dbReference>
<proteinExistence type="inferred from homology"/>
<evidence type="ECO:0000256" key="6">
    <source>
        <dbReference type="ARBA" id="ARBA00023014"/>
    </source>
</evidence>
<sequence length="495" mass="52822">MGSVVEEPVREGLRGRPLGLTVVTHDEGPVDGPHDVLASPGGRWSSEVFDVPLGDDRHVVYAPLRRAAFVTTTAGRDALARLDDAAAPVDPDLLAFLRSMGLVDGGPEAPPDDLLTGPTVPTAVTLFLTTACNLRCDYCYASAGDTVQEWMPWPVARQAVDTVVDNAVATGADRVALALHGGGEPTLNWEVLTAAVERLRDRATAAGLAATVTLATNGVLPPARADWLAAHVDSASISCDGLPEVQDAHRPRVGGAGSSAPLMRTLERFDAAGFRYNLRVTVTRDQIPRLADSVEFLATRFRPRRIQVEPAYRLGRWADATSAETTEFVDAYRTAQLRADDAGVGLFYSAARLGLVSHHFCGVTRDTFAVTPGGAISGCYEVFSDASPQADGFVYGRSDPDGDGYLVDTTRRDSLRAHATGHHDFCSGCFAKWSCAGDCLHKARSEHPGQSFRGSQRCHITRALTADQLVRAIGEAGGLRWYAGPDGTDPTEETS</sequence>
<dbReference type="Proteomes" id="UP001231924">
    <property type="component" value="Unassembled WGS sequence"/>
</dbReference>
<dbReference type="PANTHER" id="PTHR43273:SF3">
    <property type="entry name" value="ANAEROBIC SULFATASE-MATURATING ENZYME HOMOLOG ASLB-RELATED"/>
    <property type="match status" value="1"/>
</dbReference>
<keyword evidence="5" id="KW-0408">Iron</keyword>
<feature type="domain" description="Radical SAM core" evidence="8">
    <location>
        <begin position="118"/>
        <end position="344"/>
    </location>
</feature>
<comment type="cofactor">
    <cofactor evidence="1">
        <name>[4Fe-4S] cluster</name>
        <dbReference type="ChEBI" id="CHEBI:49883"/>
    </cofactor>
</comment>
<dbReference type="EMBL" id="JASVWF010000006">
    <property type="protein sequence ID" value="MDL5158908.1"/>
    <property type="molecule type" value="Genomic_DNA"/>
</dbReference>
<keyword evidence="2" id="KW-0004">4Fe-4S</keyword>
<comment type="caution">
    <text evidence="9">The sequence shown here is derived from an EMBL/GenBank/DDBJ whole genome shotgun (WGS) entry which is preliminary data.</text>
</comment>
<evidence type="ECO:0000256" key="2">
    <source>
        <dbReference type="ARBA" id="ARBA00022485"/>
    </source>
</evidence>
<dbReference type="PANTHER" id="PTHR43273">
    <property type="entry name" value="ANAEROBIC SULFATASE-MATURATING ENZYME HOMOLOG ASLB-RELATED"/>
    <property type="match status" value="1"/>
</dbReference>
<dbReference type="InterPro" id="IPR023867">
    <property type="entry name" value="Sulphatase_maturase_rSAM"/>
</dbReference>
<evidence type="ECO:0000313" key="10">
    <source>
        <dbReference type="Proteomes" id="UP001231924"/>
    </source>
</evidence>
<dbReference type="PROSITE" id="PS01305">
    <property type="entry name" value="MOAA_NIFB_PQQE"/>
    <property type="match status" value="1"/>
</dbReference>
<dbReference type="RefSeq" id="WP_286055469.1">
    <property type="nucleotide sequence ID" value="NZ_JASVWF010000006.1"/>
</dbReference>
<reference evidence="9 10" key="1">
    <citation type="submission" date="2023-06" db="EMBL/GenBank/DDBJ databases">
        <title>Actinomycetospora Odt1-22.</title>
        <authorList>
            <person name="Supong K."/>
        </authorList>
    </citation>
    <scope>NUCLEOTIDE SEQUENCE [LARGE SCALE GENOMIC DNA]</scope>
    <source>
        <strain evidence="9 10">Odt1-22</strain>
    </source>
</reference>
<keyword evidence="3" id="KW-0949">S-adenosyl-L-methionine</keyword>
<dbReference type="SFLD" id="SFLDG01384">
    <property type="entry name" value="thioether_bond_formation_requi"/>
    <property type="match status" value="1"/>
</dbReference>
<keyword evidence="4" id="KW-0479">Metal-binding</keyword>
<dbReference type="InterPro" id="IPR058240">
    <property type="entry name" value="rSAM_sf"/>
</dbReference>
<dbReference type="SFLD" id="SFLDG01067">
    <property type="entry name" value="SPASM/twitch_domain_containing"/>
    <property type="match status" value="1"/>
</dbReference>
<dbReference type="InterPro" id="IPR000385">
    <property type="entry name" value="MoaA_NifB_PqqE_Fe-S-bd_CS"/>
</dbReference>
<dbReference type="Pfam" id="PF04055">
    <property type="entry name" value="Radical_SAM"/>
    <property type="match status" value="1"/>
</dbReference>